<accession>A0ABW3A4M2</accession>
<dbReference type="NCBIfam" id="TIGR02635">
    <property type="entry name" value="RhaI_grampos"/>
    <property type="match status" value="1"/>
</dbReference>
<organism evidence="5 6">
    <name type="scientific">Micromonospora azadirachtae</name>
    <dbReference type="NCBI Taxonomy" id="1970735"/>
    <lineage>
        <taxon>Bacteria</taxon>
        <taxon>Bacillati</taxon>
        <taxon>Actinomycetota</taxon>
        <taxon>Actinomycetes</taxon>
        <taxon>Micromonosporales</taxon>
        <taxon>Micromonosporaceae</taxon>
        <taxon>Micromonospora</taxon>
    </lineage>
</organism>
<dbReference type="PANTHER" id="PTHR30268:SF0">
    <property type="entry name" value="L-RHAMNOSE ISOMERASE"/>
    <property type="match status" value="1"/>
</dbReference>
<dbReference type="InterPro" id="IPR050337">
    <property type="entry name" value="L-rhamnose_isomerase"/>
</dbReference>
<proteinExistence type="predicted"/>
<dbReference type="InterPro" id="IPR036237">
    <property type="entry name" value="Xyl_isomerase-like_sf"/>
</dbReference>
<evidence type="ECO:0000256" key="2">
    <source>
        <dbReference type="ARBA" id="ARBA00023211"/>
    </source>
</evidence>
<evidence type="ECO:0000256" key="1">
    <source>
        <dbReference type="ARBA" id="ARBA00022723"/>
    </source>
</evidence>
<dbReference type="EC" id="5.3.1.14" evidence="5"/>
<sequence length="393" mass="43220">MTHPDAPTRARVTQALGAQRIETPSWAYANSGTRFKVFPQEGVPRDPYEKIADAAMVHRLTGVAPTVALHIPWDRVDDYADLARHAADQGVALGAINANVFQDNDYRLGSVTNPDPGVRRKAIDHLLECVDIMDRTGSRDLKLWFSDGTNYPGQDDIRARQDRLAAALREAYDRLGDDQRLLLEYKLFEPAFYTTDVPDWGTAYAHCLELGPKAQVVIDTGHHAPGTNIEFIVAFLLRAGKLGGFDFNSRFYADDDLMVGAADPFQLFRIMHEIVRGDALRPEGGIAFMLDQCHNIEPKIPAIIRSVMNVQEATAKALLVDADALAAAQRAGDVLGANAVLMDAYHTDVRPLLAELRADLGLDPDPIAAYARSGYFERIRTERAGGQQAGWGA</sequence>
<evidence type="ECO:0000313" key="5">
    <source>
        <dbReference type="EMBL" id="MFD0785653.1"/>
    </source>
</evidence>
<dbReference type="Pfam" id="PF01261">
    <property type="entry name" value="AP_endonuc_2"/>
    <property type="match status" value="1"/>
</dbReference>
<keyword evidence="1" id="KW-0479">Metal-binding</keyword>
<dbReference type="SUPFAM" id="SSF51658">
    <property type="entry name" value="Xylose isomerase-like"/>
    <property type="match status" value="1"/>
</dbReference>
<name>A0ABW3A4M2_9ACTN</name>
<dbReference type="EMBL" id="JBHTHM010000923">
    <property type="protein sequence ID" value="MFD0785653.1"/>
    <property type="molecule type" value="Genomic_DNA"/>
</dbReference>
<evidence type="ECO:0000259" key="4">
    <source>
        <dbReference type="Pfam" id="PF01261"/>
    </source>
</evidence>
<dbReference type="Proteomes" id="UP001597053">
    <property type="component" value="Unassembled WGS sequence"/>
</dbReference>
<dbReference type="PANTHER" id="PTHR30268">
    <property type="entry name" value="L-RHAMNOSE ISOMERASE"/>
    <property type="match status" value="1"/>
</dbReference>
<keyword evidence="6" id="KW-1185">Reference proteome</keyword>
<protein>
    <submittedName>
        <fullName evidence="5">L-rhamnose isomerase</fullName>
        <ecNumber evidence="5">5.3.1.14</ecNumber>
    </submittedName>
</protein>
<feature type="domain" description="Xylose isomerase-like TIM barrel" evidence="4">
    <location>
        <begin position="77"/>
        <end position="254"/>
    </location>
</feature>
<reference evidence="6" key="1">
    <citation type="journal article" date="2019" name="Int. J. Syst. Evol. Microbiol.">
        <title>The Global Catalogue of Microorganisms (GCM) 10K type strain sequencing project: providing services to taxonomists for standard genome sequencing and annotation.</title>
        <authorList>
            <consortium name="The Broad Institute Genomics Platform"/>
            <consortium name="The Broad Institute Genome Sequencing Center for Infectious Disease"/>
            <person name="Wu L."/>
            <person name="Ma J."/>
        </authorList>
    </citation>
    <scope>NUCLEOTIDE SEQUENCE [LARGE SCALE GENOMIC DNA]</scope>
    <source>
        <strain evidence="6">JCM 32148</strain>
    </source>
</reference>
<dbReference type="Gene3D" id="3.20.20.150">
    <property type="entry name" value="Divalent-metal-dependent TIM barrel enzymes"/>
    <property type="match status" value="1"/>
</dbReference>
<evidence type="ECO:0000313" key="6">
    <source>
        <dbReference type="Proteomes" id="UP001597053"/>
    </source>
</evidence>
<dbReference type="InterPro" id="IPR013457">
    <property type="entry name" value="Rhamnose_iso-rel"/>
</dbReference>
<keyword evidence="2" id="KW-0464">Manganese</keyword>
<keyword evidence="3 5" id="KW-0413">Isomerase</keyword>
<gene>
    <name evidence="5" type="primary">rhaI</name>
    <name evidence="5" type="ORF">ACFQZ8_17245</name>
</gene>
<comment type="caution">
    <text evidence="5">The sequence shown here is derived from an EMBL/GenBank/DDBJ whole genome shotgun (WGS) entry which is preliminary data.</text>
</comment>
<dbReference type="GO" id="GO:0008740">
    <property type="term" value="F:L-rhamnose isomerase activity"/>
    <property type="evidence" value="ECO:0007669"/>
    <property type="project" value="UniProtKB-EC"/>
</dbReference>
<evidence type="ECO:0000256" key="3">
    <source>
        <dbReference type="ARBA" id="ARBA00023235"/>
    </source>
</evidence>
<dbReference type="InterPro" id="IPR013022">
    <property type="entry name" value="Xyl_isomerase-like_TIM-brl"/>
</dbReference>